<protein>
    <submittedName>
        <fullName evidence="1">Uncharacterized protein</fullName>
    </submittedName>
</protein>
<dbReference type="SUPFAM" id="SSF56112">
    <property type="entry name" value="Protein kinase-like (PK-like)"/>
    <property type="match status" value="1"/>
</dbReference>
<sequence>MSGVRAPAERVWFAACAALGWLLRSARYATVRIDDEDRVRLVRKRRLAHAPLLIAMSRPLAAVLDTGVRVLPHREWVERERQLHRCLRGASVRVEADGTLVLPYLAGEPLAALLDDPALAETERQQRAIAGAVEALAALHRRGITHGDAMADNVIVDRAAGVSHWFDFETVHDARRPMAWRRADDLRALLTTVLARTAPGSRAATLQRMLDAYGDEEVVRELAASVAPVLRRPLAFHLGQAALSYRDERAIARLVRERSELRATSAAPGAPRA</sequence>
<gene>
    <name evidence="1" type="ORF">rosag_14810</name>
</gene>
<dbReference type="Proteomes" id="UP001161325">
    <property type="component" value="Unassembled WGS sequence"/>
</dbReference>
<organism evidence="1 2">
    <name type="scientific">Roseisolibacter agri</name>
    <dbReference type="NCBI Taxonomy" id="2014610"/>
    <lineage>
        <taxon>Bacteria</taxon>
        <taxon>Pseudomonadati</taxon>
        <taxon>Gemmatimonadota</taxon>
        <taxon>Gemmatimonadia</taxon>
        <taxon>Gemmatimonadales</taxon>
        <taxon>Gemmatimonadaceae</taxon>
        <taxon>Roseisolibacter</taxon>
    </lineage>
</organism>
<dbReference type="EMBL" id="BRXS01000002">
    <property type="protein sequence ID" value="GLC24968.1"/>
    <property type="molecule type" value="Genomic_DNA"/>
</dbReference>
<proteinExistence type="predicted"/>
<name>A0AA37QFT1_9BACT</name>
<dbReference type="InterPro" id="IPR011009">
    <property type="entry name" value="Kinase-like_dom_sf"/>
</dbReference>
<comment type="caution">
    <text evidence="1">The sequence shown here is derived from an EMBL/GenBank/DDBJ whole genome shotgun (WGS) entry which is preliminary data.</text>
</comment>
<dbReference type="Gene3D" id="1.10.510.10">
    <property type="entry name" value="Transferase(Phosphotransferase) domain 1"/>
    <property type="match status" value="1"/>
</dbReference>
<accession>A0AA37QFT1</accession>
<dbReference type="AlphaFoldDB" id="A0AA37QFT1"/>
<reference evidence="1" key="1">
    <citation type="submission" date="2022-08" db="EMBL/GenBank/DDBJ databases">
        <title>Draft genome sequencing of Roseisolibacter agri AW1220.</title>
        <authorList>
            <person name="Tobiishi Y."/>
            <person name="Tonouchi A."/>
        </authorList>
    </citation>
    <scope>NUCLEOTIDE SEQUENCE</scope>
    <source>
        <strain evidence="1">AW1220</strain>
    </source>
</reference>
<keyword evidence="2" id="KW-1185">Reference proteome</keyword>
<evidence type="ECO:0000313" key="1">
    <source>
        <dbReference type="EMBL" id="GLC24968.1"/>
    </source>
</evidence>
<evidence type="ECO:0000313" key="2">
    <source>
        <dbReference type="Proteomes" id="UP001161325"/>
    </source>
</evidence>